<evidence type="ECO:0000313" key="1">
    <source>
        <dbReference type="EMBL" id="KAF9327235.1"/>
    </source>
</evidence>
<organism evidence="1 2">
    <name type="scientific">Podila minutissima</name>
    <dbReference type="NCBI Taxonomy" id="64525"/>
    <lineage>
        <taxon>Eukaryota</taxon>
        <taxon>Fungi</taxon>
        <taxon>Fungi incertae sedis</taxon>
        <taxon>Mucoromycota</taxon>
        <taxon>Mortierellomycotina</taxon>
        <taxon>Mortierellomycetes</taxon>
        <taxon>Mortierellales</taxon>
        <taxon>Mortierellaceae</taxon>
        <taxon>Podila</taxon>
    </lineage>
</organism>
<comment type="caution">
    <text evidence="1">The sequence shown here is derived from an EMBL/GenBank/DDBJ whole genome shotgun (WGS) entry which is preliminary data.</text>
</comment>
<gene>
    <name evidence="1" type="ORF">BG006_009415</name>
</gene>
<accession>A0A9P5VJA7</accession>
<protein>
    <submittedName>
        <fullName evidence="1">Uncharacterized protein</fullName>
    </submittedName>
</protein>
<dbReference type="Proteomes" id="UP000696485">
    <property type="component" value="Unassembled WGS sequence"/>
</dbReference>
<dbReference type="EMBL" id="JAAAUY010000686">
    <property type="protein sequence ID" value="KAF9327235.1"/>
    <property type="molecule type" value="Genomic_DNA"/>
</dbReference>
<name>A0A9P5VJA7_9FUNG</name>
<evidence type="ECO:0000313" key="2">
    <source>
        <dbReference type="Proteomes" id="UP000696485"/>
    </source>
</evidence>
<sequence>MRKVLLVSIFSIIFISFALSSIWHFEFQFERRGQRQHDQPPAGVPGSLSRQKTGQFWSQETASGTKYLGFVHKSCAETISFGYTWFTTIYNIVCDKNDPSPLCTIWLENSNGYVSLGEKSLALWKLVHDTEGIPDIVVKLDDDTIIQKQLLDEFVDDFAKSPAVIGGTMVEWRDEKYDFWWPLGRLYMYKKSAMPESTSHIWESASEFNKYEDGQIGYIMGVPTKDSRRIFWVNATRFHHSHYIEGDPDWDKRVEIKFRYLTAPCPAPRQ</sequence>
<dbReference type="AlphaFoldDB" id="A0A9P5VJA7"/>
<proteinExistence type="predicted"/>
<keyword evidence="2" id="KW-1185">Reference proteome</keyword>
<reference evidence="1" key="1">
    <citation type="journal article" date="2020" name="Fungal Divers.">
        <title>Resolving the Mortierellaceae phylogeny through synthesis of multi-gene phylogenetics and phylogenomics.</title>
        <authorList>
            <person name="Vandepol N."/>
            <person name="Liber J."/>
            <person name="Desiro A."/>
            <person name="Na H."/>
            <person name="Kennedy M."/>
            <person name="Barry K."/>
            <person name="Grigoriev I.V."/>
            <person name="Miller A.N."/>
            <person name="O'Donnell K."/>
            <person name="Stajich J.E."/>
            <person name="Bonito G."/>
        </authorList>
    </citation>
    <scope>NUCLEOTIDE SEQUENCE</scope>
    <source>
        <strain evidence="1">NVP1</strain>
    </source>
</reference>